<sequence>MPSPDDSSTTGLGPYSYGFGYDSYSEDFKHVLCFDTSSSMTDSQNSSHSSYSVGTVTHAFNPSEDTSSPYYLHHSKNHSLVIVTPELTLANFASWRRSFLLTVSIRNKQGFLDGSIPKPTPEDPLYISWVQCNNLLIVWLLRSVLPPIASTVFYMEDAKQIWEKLN</sequence>
<keyword evidence="3" id="KW-1185">Reference proteome</keyword>
<dbReference type="AlphaFoldDB" id="A0A6A6KZT9"/>
<protein>
    <recommendedName>
        <fullName evidence="1">Retrotransposon Copia-like N-terminal domain-containing protein</fullName>
    </recommendedName>
</protein>
<dbReference type="InterPro" id="IPR029472">
    <property type="entry name" value="Copia-like_N"/>
</dbReference>
<dbReference type="Pfam" id="PF14244">
    <property type="entry name" value="Retrotran_gag_3"/>
    <property type="match status" value="1"/>
</dbReference>
<comment type="caution">
    <text evidence="2">The sequence shown here is derived from an EMBL/GenBank/DDBJ whole genome shotgun (WGS) entry which is preliminary data.</text>
</comment>
<dbReference type="Proteomes" id="UP000467840">
    <property type="component" value="Chromosome 7"/>
</dbReference>
<organism evidence="2 3">
    <name type="scientific">Hevea brasiliensis</name>
    <name type="common">Para rubber tree</name>
    <name type="synonym">Siphonia brasiliensis</name>
    <dbReference type="NCBI Taxonomy" id="3981"/>
    <lineage>
        <taxon>Eukaryota</taxon>
        <taxon>Viridiplantae</taxon>
        <taxon>Streptophyta</taxon>
        <taxon>Embryophyta</taxon>
        <taxon>Tracheophyta</taxon>
        <taxon>Spermatophyta</taxon>
        <taxon>Magnoliopsida</taxon>
        <taxon>eudicotyledons</taxon>
        <taxon>Gunneridae</taxon>
        <taxon>Pentapetalae</taxon>
        <taxon>rosids</taxon>
        <taxon>fabids</taxon>
        <taxon>Malpighiales</taxon>
        <taxon>Euphorbiaceae</taxon>
        <taxon>Crotonoideae</taxon>
        <taxon>Micrandreae</taxon>
        <taxon>Hevea</taxon>
    </lineage>
</organism>
<reference evidence="2 3" key="1">
    <citation type="journal article" date="2020" name="Mol. Plant">
        <title>The Chromosome-Based Rubber Tree Genome Provides New Insights into Spurge Genome Evolution and Rubber Biosynthesis.</title>
        <authorList>
            <person name="Liu J."/>
            <person name="Shi C."/>
            <person name="Shi C.C."/>
            <person name="Li W."/>
            <person name="Zhang Q.J."/>
            <person name="Zhang Y."/>
            <person name="Li K."/>
            <person name="Lu H.F."/>
            <person name="Shi C."/>
            <person name="Zhu S.T."/>
            <person name="Xiao Z.Y."/>
            <person name="Nan H."/>
            <person name="Yue Y."/>
            <person name="Zhu X.G."/>
            <person name="Wu Y."/>
            <person name="Hong X.N."/>
            <person name="Fan G.Y."/>
            <person name="Tong Y."/>
            <person name="Zhang D."/>
            <person name="Mao C.L."/>
            <person name="Liu Y.L."/>
            <person name="Hao S.J."/>
            <person name="Liu W.Q."/>
            <person name="Lv M.Q."/>
            <person name="Zhang H.B."/>
            <person name="Liu Y."/>
            <person name="Hu-Tang G.R."/>
            <person name="Wang J.P."/>
            <person name="Wang J.H."/>
            <person name="Sun Y.H."/>
            <person name="Ni S.B."/>
            <person name="Chen W.B."/>
            <person name="Zhang X.C."/>
            <person name="Jiao Y.N."/>
            <person name="Eichler E.E."/>
            <person name="Li G.H."/>
            <person name="Liu X."/>
            <person name="Gao L.Z."/>
        </authorList>
    </citation>
    <scope>NUCLEOTIDE SEQUENCE [LARGE SCALE GENOMIC DNA]</scope>
    <source>
        <strain evidence="3">cv. GT1</strain>
        <tissue evidence="2">Leaf</tissue>
    </source>
</reference>
<evidence type="ECO:0000259" key="1">
    <source>
        <dbReference type="Pfam" id="PF14244"/>
    </source>
</evidence>
<dbReference type="PANTHER" id="PTHR37610">
    <property type="entry name" value="CCHC-TYPE DOMAIN-CONTAINING PROTEIN"/>
    <property type="match status" value="1"/>
</dbReference>
<dbReference type="EMBL" id="JAAGAX010000013">
    <property type="protein sequence ID" value="KAF2294580.1"/>
    <property type="molecule type" value="Genomic_DNA"/>
</dbReference>
<evidence type="ECO:0000313" key="3">
    <source>
        <dbReference type="Proteomes" id="UP000467840"/>
    </source>
</evidence>
<evidence type="ECO:0000313" key="2">
    <source>
        <dbReference type="EMBL" id="KAF2294580.1"/>
    </source>
</evidence>
<name>A0A6A6KZT9_HEVBR</name>
<accession>A0A6A6KZT9</accession>
<gene>
    <name evidence="2" type="ORF">GH714_012761</name>
</gene>
<proteinExistence type="predicted"/>
<dbReference type="PANTHER" id="PTHR37610:SF94">
    <property type="entry name" value="RETROTRANSPOSON COPIA-LIKE N-TERMINAL DOMAIN-CONTAINING PROTEIN"/>
    <property type="match status" value="1"/>
</dbReference>
<feature type="domain" description="Retrotransposon Copia-like N-terminal" evidence="1">
    <location>
        <begin position="73"/>
        <end position="120"/>
    </location>
</feature>